<dbReference type="SUPFAM" id="SSF48403">
    <property type="entry name" value="Ankyrin repeat"/>
    <property type="match status" value="1"/>
</dbReference>
<name>A0A815IKJ2_9BILA</name>
<feature type="repeat" description="ANK" evidence="7">
    <location>
        <begin position="205"/>
        <end position="231"/>
    </location>
</feature>
<dbReference type="PROSITE" id="PS50088">
    <property type="entry name" value="ANK_REPEAT"/>
    <property type="match status" value="4"/>
</dbReference>
<evidence type="ECO:0000256" key="5">
    <source>
        <dbReference type="ARBA" id="ARBA00038500"/>
    </source>
</evidence>
<comment type="similarity">
    <text evidence="5">Belongs to the fem-1 family.</text>
</comment>
<reference evidence="9" key="1">
    <citation type="submission" date="2021-02" db="EMBL/GenBank/DDBJ databases">
        <authorList>
            <person name="Nowell W R."/>
        </authorList>
    </citation>
    <scope>NUCLEOTIDE SEQUENCE</scope>
</reference>
<dbReference type="InterPro" id="IPR036770">
    <property type="entry name" value="Ankyrin_rpt-contain_sf"/>
</dbReference>
<dbReference type="Pfam" id="PF12796">
    <property type="entry name" value="Ank_2"/>
    <property type="match status" value="2"/>
</dbReference>
<evidence type="ECO:0000313" key="12">
    <source>
        <dbReference type="Proteomes" id="UP000663829"/>
    </source>
</evidence>
<keyword evidence="4 7" id="KW-0040">ANK repeat</keyword>
<evidence type="ECO:0000313" key="11">
    <source>
        <dbReference type="EMBL" id="CAF4249429.1"/>
    </source>
</evidence>
<organism evidence="9 12">
    <name type="scientific">Didymodactylos carnosus</name>
    <dbReference type="NCBI Taxonomy" id="1234261"/>
    <lineage>
        <taxon>Eukaryota</taxon>
        <taxon>Metazoa</taxon>
        <taxon>Spiralia</taxon>
        <taxon>Gnathifera</taxon>
        <taxon>Rotifera</taxon>
        <taxon>Eurotatoria</taxon>
        <taxon>Bdelloidea</taxon>
        <taxon>Philodinida</taxon>
        <taxon>Philodinidae</taxon>
        <taxon>Didymodactylos</taxon>
    </lineage>
</organism>
<protein>
    <recommendedName>
        <fullName evidence="6">Protein fem-1 homolog B</fullName>
    </recommendedName>
</protein>
<dbReference type="InterPro" id="IPR002110">
    <property type="entry name" value="Ankyrin_rpt"/>
</dbReference>
<proteinExistence type="inferred from homology"/>
<dbReference type="PROSITE" id="PS50297">
    <property type="entry name" value="ANK_REP_REGION"/>
    <property type="match status" value="3"/>
</dbReference>
<evidence type="ECO:0000256" key="3">
    <source>
        <dbReference type="ARBA" id="ARBA00022786"/>
    </source>
</evidence>
<evidence type="ECO:0000256" key="1">
    <source>
        <dbReference type="ARBA" id="ARBA00004906"/>
    </source>
</evidence>
<feature type="repeat" description="ANK" evidence="7">
    <location>
        <begin position="171"/>
        <end position="203"/>
    </location>
</feature>
<dbReference type="PANTHER" id="PTHR24173:SF78">
    <property type="entry name" value="PROTEIN FEM-1 HOMOLOG B"/>
    <property type="match status" value="1"/>
</dbReference>
<comment type="pathway">
    <text evidence="1">Protein modification; protein ubiquitination.</text>
</comment>
<gene>
    <name evidence="9" type="ORF">GPM918_LOCUS31651</name>
    <name evidence="8" type="ORF">OVA965_LOCUS31279</name>
    <name evidence="11" type="ORF">SRO942_LOCUS32296</name>
    <name evidence="10" type="ORF">TMI583_LOCUS32102</name>
</gene>
<evidence type="ECO:0000256" key="4">
    <source>
        <dbReference type="ARBA" id="ARBA00023043"/>
    </source>
</evidence>
<dbReference type="Proteomes" id="UP000681722">
    <property type="component" value="Unassembled WGS sequence"/>
</dbReference>
<dbReference type="SMART" id="SM00248">
    <property type="entry name" value="ANK"/>
    <property type="match status" value="6"/>
</dbReference>
<keyword evidence="12" id="KW-1185">Reference proteome</keyword>
<evidence type="ECO:0000256" key="2">
    <source>
        <dbReference type="ARBA" id="ARBA00022737"/>
    </source>
</evidence>
<feature type="repeat" description="ANK" evidence="7">
    <location>
        <begin position="103"/>
        <end position="135"/>
    </location>
</feature>
<dbReference type="EMBL" id="CAJNOQ010015694">
    <property type="protein sequence ID" value="CAF1366715.1"/>
    <property type="molecule type" value="Genomic_DNA"/>
</dbReference>
<dbReference type="EMBL" id="CAJNOK010023386">
    <property type="protein sequence ID" value="CAF1361893.1"/>
    <property type="molecule type" value="Genomic_DNA"/>
</dbReference>
<dbReference type="EMBL" id="CAJOBC010073096">
    <property type="protein sequence ID" value="CAF4249429.1"/>
    <property type="molecule type" value="Genomic_DNA"/>
</dbReference>
<dbReference type="PANTHER" id="PTHR24173">
    <property type="entry name" value="ANKYRIN REPEAT CONTAINING"/>
    <property type="match status" value="1"/>
</dbReference>
<dbReference type="EMBL" id="CAJOBA010045037">
    <property type="protein sequence ID" value="CAF4171767.1"/>
    <property type="molecule type" value="Genomic_DNA"/>
</dbReference>
<dbReference type="Proteomes" id="UP000663829">
    <property type="component" value="Unassembled WGS sequence"/>
</dbReference>
<dbReference type="Proteomes" id="UP000677228">
    <property type="component" value="Unassembled WGS sequence"/>
</dbReference>
<comment type="caution">
    <text evidence="9">The sequence shown here is derived from an EMBL/GenBank/DDBJ whole genome shotgun (WGS) entry which is preliminary data.</text>
</comment>
<evidence type="ECO:0000313" key="8">
    <source>
        <dbReference type="EMBL" id="CAF1361893.1"/>
    </source>
</evidence>
<dbReference type="AlphaFoldDB" id="A0A815IKJ2"/>
<dbReference type="Proteomes" id="UP000682733">
    <property type="component" value="Unassembled WGS sequence"/>
</dbReference>
<sequence>MDFEELFEDDDYNIISNPIGQTFYEDSRDGHTINVQSYLEILPSCDTDRYINTLYDDDDGMKCTPLMIACKLGYYEIVQLFLVLCEPKLEIEGTIILNNYRTEGVTALWIASGAGHFLIVQLLVEYGANVNHLTSSTHSTPLRAACYIGHMEIIRYLIERGGADQHMLNISNNSNLSLAVSRGHTELVEYLLKLQCNPNIQTEPDQKTALHEACEDGHLNYVQLLLEYNAQSLKDVDGQTPLMIASLNQHPDIVHYFIEHNYCTDQESIDALELLGSSYYCQQSANAQEGFQYLLKAVKLREEYQLTRVPCDHFSIDNYNKCQTEDELHHIRHTMELMQLESLTIYRKQLGEKSKTFLYALRYCGGICADEENYKSCLKLWFYGLQLNKLTNFVVSRDTDLLRLFATVLVELDRNQLNEILYQNDMLKDVLLLAIAELQYNRKLIATSNGDQRVVEQEKFDYNLYTMLCLITILSKFEDDLDRKQFYPLIYKLNYLNFKMKDNTTLLHLAVNRQSAINGYSLGQSYK</sequence>
<feature type="repeat" description="ANK" evidence="7">
    <location>
        <begin position="137"/>
        <end position="161"/>
    </location>
</feature>
<dbReference type="OrthoDB" id="10071877at2759"/>
<evidence type="ECO:0000256" key="7">
    <source>
        <dbReference type="PROSITE-ProRule" id="PRU00023"/>
    </source>
</evidence>
<evidence type="ECO:0000313" key="10">
    <source>
        <dbReference type="EMBL" id="CAF4171767.1"/>
    </source>
</evidence>
<dbReference type="GO" id="GO:0005737">
    <property type="term" value="C:cytoplasm"/>
    <property type="evidence" value="ECO:0007669"/>
    <property type="project" value="UniProtKB-SubCell"/>
</dbReference>
<accession>A0A815IKJ2</accession>
<keyword evidence="2" id="KW-0677">Repeat</keyword>
<evidence type="ECO:0000256" key="6">
    <source>
        <dbReference type="ARBA" id="ARBA00072197"/>
    </source>
</evidence>
<keyword evidence="3" id="KW-0833">Ubl conjugation pathway</keyword>
<evidence type="ECO:0000313" key="9">
    <source>
        <dbReference type="EMBL" id="CAF1366715.1"/>
    </source>
</evidence>
<dbReference type="Gene3D" id="1.25.40.20">
    <property type="entry name" value="Ankyrin repeat-containing domain"/>
    <property type="match status" value="2"/>
</dbReference>